<sequence length="126" mass="13553">MDDHLSSASFAPAPQPHEPFIAIEQRTSGPLDSISVHPAVDTVATDFVDAPNAVEVAGDFATIFEYLKENKEKTLLYFCLSASVGIILLLLACVLSQCISRRAERKKAQSQLTSSPECSSLIGSNN</sequence>
<dbReference type="WBParaSite" id="L893_g10781.t1">
    <property type="protein sequence ID" value="L893_g10781.t1"/>
    <property type="gene ID" value="L893_g10781"/>
</dbReference>
<protein>
    <submittedName>
        <fullName evidence="3">Uncharacterized protein</fullName>
    </submittedName>
</protein>
<keyword evidence="2" id="KW-1185">Reference proteome</keyword>
<reference evidence="3" key="1">
    <citation type="submission" date="2016-11" db="UniProtKB">
        <authorList>
            <consortium name="WormBaseParasite"/>
        </authorList>
    </citation>
    <scope>IDENTIFICATION</scope>
</reference>
<evidence type="ECO:0000256" key="1">
    <source>
        <dbReference type="SAM" id="Phobius"/>
    </source>
</evidence>
<evidence type="ECO:0000313" key="3">
    <source>
        <dbReference type="WBParaSite" id="L893_g10781.t1"/>
    </source>
</evidence>
<feature type="transmembrane region" description="Helical" evidence="1">
    <location>
        <begin position="75"/>
        <end position="99"/>
    </location>
</feature>
<evidence type="ECO:0000313" key="2">
    <source>
        <dbReference type="Proteomes" id="UP000095287"/>
    </source>
</evidence>
<dbReference type="Proteomes" id="UP000095287">
    <property type="component" value="Unplaced"/>
</dbReference>
<name>A0A1I7XY48_9BILA</name>
<organism evidence="2 3">
    <name type="scientific">Steinernema glaseri</name>
    <dbReference type="NCBI Taxonomy" id="37863"/>
    <lineage>
        <taxon>Eukaryota</taxon>
        <taxon>Metazoa</taxon>
        <taxon>Ecdysozoa</taxon>
        <taxon>Nematoda</taxon>
        <taxon>Chromadorea</taxon>
        <taxon>Rhabditida</taxon>
        <taxon>Tylenchina</taxon>
        <taxon>Panagrolaimomorpha</taxon>
        <taxon>Strongyloidoidea</taxon>
        <taxon>Steinernematidae</taxon>
        <taxon>Steinernema</taxon>
    </lineage>
</organism>
<proteinExistence type="predicted"/>
<keyword evidence="1" id="KW-0812">Transmembrane</keyword>
<keyword evidence="1" id="KW-1133">Transmembrane helix</keyword>
<keyword evidence="1" id="KW-0472">Membrane</keyword>
<accession>A0A1I7XY48</accession>
<dbReference type="AlphaFoldDB" id="A0A1I7XY48"/>